<reference evidence="2" key="1">
    <citation type="submission" date="2021-01" db="EMBL/GenBank/DDBJ databases">
        <title>Caligus Genome Assembly.</title>
        <authorList>
            <person name="Gallardo-Escarate C."/>
        </authorList>
    </citation>
    <scope>NUCLEOTIDE SEQUENCE [LARGE SCALE GENOMIC DNA]</scope>
</reference>
<evidence type="ECO:0000313" key="1">
    <source>
        <dbReference type="EMBL" id="QQP36313.1"/>
    </source>
</evidence>
<name>A0A7T8GR48_CALRO</name>
<protein>
    <submittedName>
        <fullName evidence="1">RNA pseudouridylate synthase domain-containing protein 2</fullName>
    </submittedName>
</protein>
<dbReference type="AlphaFoldDB" id="A0A7T8GR48"/>
<dbReference type="EMBL" id="CP045904">
    <property type="protein sequence ID" value="QQP36313.1"/>
    <property type="molecule type" value="Genomic_DNA"/>
</dbReference>
<accession>A0A7T8GR48</accession>
<organism evidence="1 2">
    <name type="scientific">Caligus rogercresseyi</name>
    <name type="common">Sea louse</name>
    <dbReference type="NCBI Taxonomy" id="217165"/>
    <lineage>
        <taxon>Eukaryota</taxon>
        <taxon>Metazoa</taxon>
        <taxon>Ecdysozoa</taxon>
        <taxon>Arthropoda</taxon>
        <taxon>Crustacea</taxon>
        <taxon>Multicrustacea</taxon>
        <taxon>Hexanauplia</taxon>
        <taxon>Copepoda</taxon>
        <taxon>Siphonostomatoida</taxon>
        <taxon>Caligidae</taxon>
        <taxon>Caligus</taxon>
    </lineage>
</organism>
<proteinExistence type="predicted"/>
<keyword evidence="2" id="KW-1185">Reference proteome</keyword>
<gene>
    <name evidence="1" type="ORF">FKW44_021366</name>
</gene>
<feature type="non-terminal residue" evidence="1">
    <location>
        <position position="1"/>
    </location>
</feature>
<dbReference type="Proteomes" id="UP000595437">
    <property type="component" value="Chromosome 15"/>
</dbReference>
<evidence type="ECO:0000313" key="2">
    <source>
        <dbReference type="Proteomes" id="UP000595437"/>
    </source>
</evidence>
<sequence>MFFSGLRKVISLLLYIHNVHKGRWLGERSWRASDGNFELIRWKNNVSLFTGMNDVFLDGTLTVNYDQVDTCYRLRHNDLLANI</sequence>
<dbReference type="OrthoDB" id="424794at2759"/>